<dbReference type="Gene3D" id="1.10.357.10">
    <property type="entry name" value="Tetracycline Repressor, domain 2"/>
    <property type="match status" value="1"/>
</dbReference>
<name>A0ABN0SLE9_9MICO</name>
<dbReference type="EMBL" id="BAAAAF010000003">
    <property type="protein sequence ID" value="GAA0035129.1"/>
    <property type="molecule type" value="Genomic_DNA"/>
</dbReference>
<dbReference type="Proteomes" id="UP001498238">
    <property type="component" value="Unassembled WGS sequence"/>
</dbReference>
<sequence length="214" mass="22790">MAHRDSARARANTAQRRARIEYAARFVVADGGFAAASINAVARAAACSPRHITSFFDSRDELLRTVFANAAGHELEVVTEAVDACGTPDEVVGAVVEVFIRRSVAGRGLAYALLIEDVPDSVQRERRALRRGYVTVIAAALKRTLGLDYPAEVFARSLVGAIAENLVDLLDPARSNPSALEVEWHISTIATYARAALTALPRDNAPIAVAPAAG</sequence>
<feature type="DNA-binding region" description="H-T-H motif" evidence="2">
    <location>
        <begin position="37"/>
        <end position="56"/>
    </location>
</feature>
<feature type="domain" description="HTH tetR-type" evidence="3">
    <location>
        <begin position="14"/>
        <end position="74"/>
    </location>
</feature>
<dbReference type="SUPFAM" id="SSF46689">
    <property type="entry name" value="Homeodomain-like"/>
    <property type="match status" value="1"/>
</dbReference>
<dbReference type="Gene3D" id="1.10.10.60">
    <property type="entry name" value="Homeodomain-like"/>
    <property type="match status" value="1"/>
</dbReference>
<keyword evidence="5" id="KW-1185">Reference proteome</keyword>
<dbReference type="InterPro" id="IPR001647">
    <property type="entry name" value="HTH_TetR"/>
</dbReference>
<dbReference type="InterPro" id="IPR009057">
    <property type="entry name" value="Homeodomain-like_sf"/>
</dbReference>
<evidence type="ECO:0000256" key="2">
    <source>
        <dbReference type="PROSITE-ProRule" id="PRU00335"/>
    </source>
</evidence>
<dbReference type="Pfam" id="PF00440">
    <property type="entry name" value="TetR_N"/>
    <property type="match status" value="1"/>
</dbReference>
<gene>
    <name evidence="4" type="ORF">NCCP602_10900</name>
</gene>
<proteinExistence type="predicted"/>
<keyword evidence="1 2" id="KW-0238">DNA-binding</keyword>
<evidence type="ECO:0000259" key="3">
    <source>
        <dbReference type="PROSITE" id="PS50977"/>
    </source>
</evidence>
<dbReference type="RefSeq" id="WP_339392086.1">
    <property type="nucleotide sequence ID" value="NZ_BAAAAF010000003.1"/>
</dbReference>
<evidence type="ECO:0000313" key="5">
    <source>
        <dbReference type="Proteomes" id="UP001498238"/>
    </source>
</evidence>
<comment type="caution">
    <text evidence="4">The sequence shown here is derived from an EMBL/GenBank/DDBJ whole genome shotgun (WGS) entry which is preliminary data.</text>
</comment>
<dbReference type="PROSITE" id="PS50977">
    <property type="entry name" value="HTH_TETR_2"/>
    <property type="match status" value="1"/>
</dbReference>
<reference evidence="4 5" key="1">
    <citation type="submission" date="2024-01" db="EMBL/GenBank/DDBJ databases">
        <title>Characterization of antibiotic resistant novel bacterial strains and their environmental applications.</title>
        <authorList>
            <person name="Manzoor S."/>
            <person name="Abbas S."/>
            <person name="Arshad M."/>
            <person name="Ahmed I."/>
        </authorList>
    </citation>
    <scope>NUCLEOTIDE SEQUENCE [LARGE SCALE GENOMIC DNA]</scope>
    <source>
        <strain evidence="4 5">NCCP-602</strain>
    </source>
</reference>
<evidence type="ECO:0000313" key="4">
    <source>
        <dbReference type="EMBL" id="GAA0035129.1"/>
    </source>
</evidence>
<protein>
    <submittedName>
        <fullName evidence="4">TetR/AcrR family transcriptional regulator</fullName>
    </submittedName>
</protein>
<organism evidence="4 5">
    <name type="scientific">Brevibacterium metallidurans</name>
    <dbReference type="NCBI Taxonomy" id="1482676"/>
    <lineage>
        <taxon>Bacteria</taxon>
        <taxon>Bacillati</taxon>
        <taxon>Actinomycetota</taxon>
        <taxon>Actinomycetes</taxon>
        <taxon>Micrococcales</taxon>
        <taxon>Brevibacteriaceae</taxon>
        <taxon>Brevibacterium</taxon>
    </lineage>
</organism>
<evidence type="ECO:0000256" key="1">
    <source>
        <dbReference type="ARBA" id="ARBA00023125"/>
    </source>
</evidence>
<accession>A0ABN0SLE9</accession>